<evidence type="ECO:0000256" key="10">
    <source>
        <dbReference type="ARBA" id="ARBA00022801"/>
    </source>
</evidence>
<dbReference type="EC" id="3.4.21.107" evidence="4"/>
<dbReference type="Proteomes" id="UP001226762">
    <property type="component" value="Unassembled WGS sequence"/>
</dbReference>
<evidence type="ECO:0000256" key="11">
    <source>
        <dbReference type="ARBA" id="ARBA00022825"/>
    </source>
</evidence>
<dbReference type="Pfam" id="PF13180">
    <property type="entry name" value="PDZ_2"/>
    <property type="match status" value="1"/>
</dbReference>
<dbReference type="NCBIfam" id="TIGR02037">
    <property type="entry name" value="degP_htrA_DO"/>
    <property type="match status" value="1"/>
</dbReference>
<evidence type="ECO:0000256" key="4">
    <source>
        <dbReference type="ARBA" id="ARBA00013035"/>
    </source>
</evidence>
<dbReference type="InterPro" id="IPR001940">
    <property type="entry name" value="Peptidase_S1C"/>
</dbReference>
<dbReference type="Gene3D" id="2.40.10.120">
    <property type="match status" value="1"/>
</dbReference>
<evidence type="ECO:0000256" key="9">
    <source>
        <dbReference type="ARBA" id="ARBA00022764"/>
    </source>
</evidence>
<dbReference type="InterPro" id="IPR036034">
    <property type="entry name" value="PDZ_sf"/>
</dbReference>
<proteinExistence type="inferred from homology"/>
<dbReference type="PROSITE" id="PS50106">
    <property type="entry name" value="PDZ"/>
    <property type="match status" value="1"/>
</dbReference>
<dbReference type="GO" id="GO:0004252">
    <property type="term" value="F:serine-type endopeptidase activity"/>
    <property type="evidence" value="ECO:0007669"/>
    <property type="project" value="InterPro"/>
</dbReference>
<evidence type="ECO:0000256" key="8">
    <source>
        <dbReference type="ARBA" id="ARBA00022737"/>
    </source>
</evidence>
<dbReference type="InterPro" id="IPR001478">
    <property type="entry name" value="PDZ"/>
</dbReference>
<keyword evidence="11" id="KW-0720">Serine protease</keyword>
<dbReference type="Pfam" id="PF13365">
    <property type="entry name" value="Trypsin_2"/>
    <property type="match status" value="1"/>
</dbReference>
<gene>
    <name evidence="17" type="ORF">NO357_14330</name>
</gene>
<keyword evidence="12" id="KW-0346">Stress response</keyword>
<sequence length="469" mass="49649">MGVLSALFLLVQTIQAAARPESFADLADEVSPAVVNITTSTVVAQGTGPGPIVPEGSPFEDFFREFQDRNRENGDRPRRSSALGSGFVISEDGYIVTNNHVIESADEIVIEFFTGEELEAKVIGTDPNTDIALLKVEAEKPLAFVPFGDSDTARVGDWVMAMGNPLGQGFSVSAGIVSQRGRALSGAYDDYIQTDAAINRGNSGGPLFNMDGEVIGVNTAILSPNGGSIGIGFSMASNVVVKVVDQLKQFGETRRGWLGVRIQDVTEDVAEAIGLEKVAGALVTDVPDGPAKDAGVQSGDVILSFDGQDVEDTRGLVRQVGNSEVGKTVRLVVFREGKTQTLKVTLGRREEAEGAIPAAQPGGEDDGGATEKDVLGMTLSQMTDELRGQLDLDASAEGLIVRDIDETSEAYEKGLRAGDLITEAGQQKVKVVADLEARIDEAKEAGRKSLLLLVRRAGDPRFVALSLEK</sequence>
<dbReference type="SUPFAM" id="SSF50494">
    <property type="entry name" value="Trypsin-like serine proteases"/>
    <property type="match status" value="1"/>
</dbReference>
<evidence type="ECO:0000256" key="1">
    <source>
        <dbReference type="ARBA" id="ARBA00001772"/>
    </source>
</evidence>
<dbReference type="GO" id="GO:0042597">
    <property type="term" value="C:periplasmic space"/>
    <property type="evidence" value="ECO:0007669"/>
    <property type="project" value="UniProtKB-SubCell"/>
</dbReference>
<dbReference type="InterPro" id="IPR011782">
    <property type="entry name" value="Pept_S1C_Do"/>
</dbReference>
<keyword evidence="10 17" id="KW-0378">Hydrolase</keyword>
<dbReference type="PRINTS" id="PR00834">
    <property type="entry name" value="PROTEASES2C"/>
</dbReference>
<keyword evidence="6" id="KW-0645">Protease</keyword>
<dbReference type="SMART" id="SM00228">
    <property type="entry name" value="PDZ"/>
    <property type="match status" value="2"/>
</dbReference>
<keyword evidence="8" id="KW-0677">Repeat</keyword>
<evidence type="ECO:0000313" key="18">
    <source>
        <dbReference type="Proteomes" id="UP001226762"/>
    </source>
</evidence>
<comment type="caution">
    <text evidence="17">The sequence shown here is derived from an EMBL/GenBank/DDBJ whole genome shotgun (WGS) entry which is preliminary data.</text>
</comment>
<dbReference type="Gene3D" id="2.30.42.10">
    <property type="match status" value="2"/>
</dbReference>
<comment type="subcellular location">
    <subcellularLocation>
        <location evidence="2">Periplasm</location>
    </subcellularLocation>
</comment>
<name>A0AAE3WG85_9RHOB</name>
<evidence type="ECO:0000313" key="17">
    <source>
        <dbReference type="EMBL" id="MDQ2091078.1"/>
    </source>
</evidence>
<evidence type="ECO:0000256" key="15">
    <source>
        <dbReference type="PIRSR" id="PIRSR611782-2"/>
    </source>
</evidence>
<feature type="binding site" evidence="15">
    <location>
        <begin position="201"/>
        <end position="203"/>
    </location>
    <ligand>
        <name>substrate</name>
    </ligand>
</feature>
<dbReference type="PANTHER" id="PTHR22939">
    <property type="entry name" value="SERINE PROTEASE FAMILY S1C HTRA-RELATED"/>
    <property type="match status" value="1"/>
</dbReference>
<keyword evidence="9" id="KW-0574">Periplasm</keyword>
<evidence type="ECO:0000256" key="5">
    <source>
        <dbReference type="ARBA" id="ARBA00013958"/>
    </source>
</evidence>
<evidence type="ECO:0000256" key="13">
    <source>
        <dbReference type="ARBA" id="ARBA00032850"/>
    </source>
</evidence>
<dbReference type="EMBL" id="JANHAX010000004">
    <property type="protein sequence ID" value="MDQ2091078.1"/>
    <property type="molecule type" value="Genomic_DNA"/>
</dbReference>
<dbReference type="SUPFAM" id="SSF50156">
    <property type="entry name" value="PDZ domain-like"/>
    <property type="match status" value="2"/>
</dbReference>
<feature type="domain" description="PDZ" evidence="16">
    <location>
        <begin position="247"/>
        <end position="312"/>
    </location>
</feature>
<feature type="binding site" evidence="15">
    <location>
        <position position="130"/>
    </location>
    <ligand>
        <name>substrate</name>
    </ligand>
</feature>
<evidence type="ECO:0000259" key="16">
    <source>
        <dbReference type="PROSITE" id="PS50106"/>
    </source>
</evidence>
<feature type="active site" description="Charge relay system" evidence="14">
    <location>
        <position position="203"/>
    </location>
</feature>
<dbReference type="PANTHER" id="PTHR22939:SF130">
    <property type="entry name" value="PERIPLASMIC SERINE ENDOPROTEASE DEGP-LIKE-RELATED"/>
    <property type="match status" value="1"/>
</dbReference>
<organism evidence="17 18">
    <name type="scientific">Marimonas arenosa</name>
    <dbReference type="NCBI Taxonomy" id="1795305"/>
    <lineage>
        <taxon>Bacteria</taxon>
        <taxon>Pseudomonadati</taxon>
        <taxon>Pseudomonadota</taxon>
        <taxon>Alphaproteobacteria</taxon>
        <taxon>Rhodobacterales</taxon>
        <taxon>Paracoccaceae</taxon>
        <taxon>Marimonas</taxon>
    </lineage>
</organism>
<dbReference type="AlphaFoldDB" id="A0AAE3WG85"/>
<comment type="similarity">
    <text evidence="3">Belongs to the peptidase S1C family.</text>
</comment>
<comment type="catalytic activity">
    <reaction evidence="1">
        <text>Acts on substrates that are at least partially unfolded. The cleavage site P1 residue is normally between a pair of hydrophobic residues, such as Val-|-Val.</text>
        <dbReference type="EC" id="3.4.21.107"/>
    </reaction>
</comment>
<evidence type="ECO:0000256" key="6">
    <source>
        <dbReference type="ARBA" id="ARBA00022670"/>
    </source>
</evidence>
<evidence type="ECO:0000256" key="2">
    <source>
        <dbReference type="ARBA" id="ARBA00004418"/>
    </source>
</evidence>
<keyword evidence="7" id="KW-0732">Signal</keyword>
<feature type="active site" description="Charge relay system" evidence="14">
    <location>
        <position position="100"/>
    </location>
</feature>
<accession>A0AAE3WG85</accession>
<feature type="active site" description="Charge relay system" evidence="14">
    <location>
        <position position="130"/>
    </location>
</feature>
<reference evidence="17" key="1">
    <citation type="submission" date="2022-07" db="EMBL/GenBank/DDBJ databases">
        <authorList>
            <person name="Otstavnykh N."/>
            <person name="Isaeva M."/>
            <person name="Bystritskaya E."/>
        </authorList>
    </citation>
    <scope>NUCLEOTIDE SEQUENCE</scope>
    <source>
        <strain evidence="17">KCTC 52189</strain>
    </source>
</reference>
<dbReference type="InterPro" id="IPR009003">
    <property type="entry name" value="Peptidase_S1_PA"/>
</dbReference>
<evidence type="ECO:0000256" key="12">
    <source>
        <dbReference type="ARBA" id="ARBA00023016"/>
    </source>
</evidence>
<feature type="binding site" evidence="15">
    <location>
        <position position="100"/>
    </location>
    <ligand>
        <name>substrate</name>
    </ligand>
</feature>
<reference evidence="17" key="2">
    <citation type="submission" date="2023-02" db="EMBL/GenBank/DDBJ databases">
        <title>'Rhodoalgimonas zhirmunskyi' gen. nov., isolated from a red alga.</title>
        <authorList>
            <person name="Nedashkovskaya O.I."/>
            <person name="Otstavnykh N.Y."/>
            <person name="Bystritskaya E.P."/>
            <person name="Balabanova L.A."/>
            <person name="Isaeva M.P."/>
        </authorList>
    </citation>
    <scope>NUCLEOTIDE SEQUENCE</scope>
    <source>
        <strain evidence="17">KCTC 52189</strain>
    </source>
</reference>
<dbReference type="GO" id="GO:0006508">
    <property type="term" value="P:proteolysis"/>
    <property type="evidence" value="ECO:0007669"/>
    <property type="project" value="UniProtKB-KW"/>
</dbReference>
<dbReference type="CDD" id="cd10839">
    <property type="entry name" value="cpPDZ1_DegP-like"/>
    <property type="match status" value="1"/>
</dbReference>
<protein>
    <recommendedName>
        <fullName evidence="5">Probable periplasmic serine endoprotease DegP-like</fullName>
        <ecNumber evidence="4">3.4.21.107</ecNumber>
    </recommendedName>
    <alternativeName>
        <fullName evidence="13">Protease Do</fullName>
    </alternativeName>
</protein>
<keyword evidence="18" id="KW-1185">Reference proteome</keyword>
<evidence type="ECO:0000256" key="7">
    <source>
        <dbReference type="ARBA" id="ARBA00022729"/>
    </source>
</evidence>
<evidence type="ECO:0000256" key="14">
    <source>
        <dbReference type="PIRSR" id="PIRSR611782-1"/>
    </source>
</evidence>
<evidence type="ECO:0000256" key="3">
    <source>
        <dbReference type="ARBA" id="ARBA00010541"/>
    </source>
</evidence>